<evidence type="ECO:0000256" key="1">
    <source>
        <dbReference type="ARBA" id="ARBA00022723"/>
    </source>
</evidence>
<keyword evidence="8" id="KW-1185">Reference proteome</keyword>
<evidence type="ECO:0000259" key="6">
    <source>
        <dbReference type="PROSITE" id="PS50966"/>
    </source>
</evidence>
<protein>
    <submittedName>
        <fullName evidence="7">Transposase, MuDR, MULE transposase domain protein</fullName>
    </submittedName>
</protein>
<dbReference type="PROSITE" id="PS50158">
    <property type="entry name" value="ZF_CCHC"/>
    <property type="match status" value="1"/>
</dbReference>
<proteinExistence type="predicted"/>
<feature type="domain" description="CCHC-type" evidence="5">
    <location>
        <begin position="430"/>
        <end position="447"/>
    </location>
</feature>
<comment type="caution">
    <text evidence="7">The sequence shown here is derived from an EMBL/GenBank/DDBJ whole genome shotgun (WGS) entry which is preliminary data.</text>
</comment>
<dbReference type="SMART" id="SM00575">
    <property type="entry name" value="ZnF_PMZ"/>
    <property type="match status" value="1"/>
</dbReference>
<dbReference type="OrthoDB" id="1918246at2759"/>
<keyword evidence="2 4" id="KW-0863">Zinc-finger</keyword>
<evidence type="ECO:0000256" key="3">
    <source>
        <dbReference type="ARBA" id="ARBA00022833"/>
    </source>
</evidence>
<dbReference type="InterPro" id="IPR004332">
    <property type="entry name" value="Transposase_MuDR"/>
</dbReference>
<dbReference type="PANTHER" id="PTHR31973">
    <property type="entry name" value="POLYPROTEIN, PUTATIVE-RELATED"/>
    <property type="match status" value="1"/>
</dbReference>
<dbReference type="GO" id="GO:0008270">
    <property type="term" value="F:zinc ion binding"/>
    <property type="evidence" value="ECO:0007669"/>
    <property type="project" value="UniProtKB-KW"/>
</dbReference>
<evidence type="ECO:0000259" key="5">
    <source>
        <dbReference type="PROSITE" id="PS50158"/>
    </source>
</evidence>
<dbReference type="GO" id="GO:0003676">
    <property type="term" value="F:nucleic acid binding"/>
    <property type="evidence" value="ECO:0007669"/>
    <property type="project" value="InterPro"/>
</dbReference>
<dbReference type="Pfam" id="PF03108">
    <property type="entry name" value="DBD_Tnp_Mut"/>
    <property type="match status" value="1"/>
</dbReference>
<sequence length="464" mass="54236">MVKNSNRRKYCFGSQKCIYMDTCSFDFNELNEEVLKRYPSHSDQVFSILFVDKYAQDQSFSELNSDESFKVMLDMYEQEKEITIYVATNKNLGTSNTQQRKKSSRMKIQTRFPNVIAFRIAMNHHAITNEFSYHIEKSDFDRFTARCEHEECPWRIHASLLEDKVTFEVRKLVEKHTCTRSNMGGNKHATQAWIASVVTDKLKSDGNVAVGELRKWLMKKYNVNIPYHKVFRGKEQAYSEMYGKWEDSFLQMDEFKEELQKRNPGSVVDIDSEIINEKKCFKRFFISLAACSKGFLAGCRPYISLDACHLKVCRSNDNHAEVKYKGKRWEVILDERKCSCRVWQVKGLPCVHAAAFIAFIRESWEKYVDPYFTIQKFKDAYAFEVATMPGRDQWMHLETVEMMHPPVFKRPAGRPRKNRIVPADESKKRRKCKKCGGLGHLQKTCKNPPVESSNLGETSTTKRF</sequence>
<accession>A0A2U1PTQ4</accession>
<reference evidence="7 8" key="1">
    <citation type="journal article" date="2018" name="Mol. Plant">
        <title>The genome of Artemisia annua provides insight into the evolution of Asteraceae family and artemisinin biosynthesis.</title>
        <authorList>
            <person name="Shen Q."/>
            <person name="Zhang L."/>
            <person name="Liao Z."/>
            <person name="Wang S."/>
            <person name="Yan T."/>
            <person name="Shi P."/>
            <person name="Liu M."/>
            <person name="Fu X."/>
            <person name="Pan Q."/>
            <person name="Wang Y."/>
            <person name="Lv Z."/>
            <person name="Lu X."/>
            <person name="Zhang F."/>
            <person name="Jiang W."/>
            <person name="Ma Y."/>
            <person name="Chen M."/>
            <person name="Hao X."/>
            <person name="Li L."/>
            <person name="Tang Y."/>
            <person name="Lv G."/>
            <person name="Zhou Y."/>
            <person name="Sun X."/>
            <person name="Brodelius P.E."/>
            <person name="Rose J.K.C."/>
            <person name="Tang K."/>
        </authorList>
    </citation>
    <scope>NUCLEOTIDE SEQUENCE [LARGE SCALE GENOMIC DNA]</scope>
    <source>
        <strain evidence="8">cv. Huhao1</strain>
        <tissue evidence="7">Leaf</tissue>
    </source>
</reference>
<dbReference type="PROSITE" id="PS50966">
    <property type="entry name" value="ZF_SWIM"/>
    <property type="match status" value="1"/>
</dbReference>
<keyword evidence="3" id="KW-0862">Zinc</keyword>
<gene>
    <name evidence="7" type="ORF">CTI12_AA114810</name>
</gene>
<keyword evidence="1" id="KW-0479">Metal-binding</keyword>
<dbReference type="EMBL" id="PKPP01000745">
    <property type="protein sequence ID" value="PWA89148.1"/>
    <property type="molecule type" value="Genomic_DNA"/>
</dbReference>
<name>A0A2U1PTQ4_ARTAN</name>
<evidence type="ECO:0000256" key="4">
    <source>
        <dbReference type="PROSITE-ProRule" id="PRU00047"/>
    </source>
</evidence>
<evidence type="ECO:0000313" key="7">
    <source>
        <dbReference type="EMBL" id="PWA89148.1"/>
    </source>
</evidence>
<dbReference type="InterPro" id="IPR007527">
    <property type="entry name" value="Znf_SWIM"/>
</dbReference>
<dbReference type="InterPro" id="IPR006564">
    <property type="entry name" value="Znf_PMZ"/>
</dbReference>
<dbReference type="AlphaFoldDB" id="A0A2U1PTQ4"/>
<dbReference type="PANTHER" id="PTHR31973:SF188">
    <property type="entry name" value="POLYPROTEIN, PUTATIVE-RELATED"/>
    <property type="match status" value="1"/>
</dbReference>
<organism evidence="7 8">
    <name type="scientific">Artemisia annua</name>
    <name type="common">Sweet wormwood</name>
    <dbReference type="NCBI Taxonomy" id="35608"/>
    <lineage>
        <taxon>Eukaryota</taxon>
        <taxon>Viridiplantae</taxon>
        <taxon>Streptophyta</taxon>
        <taxon>Embryophyta</taxon>
        <taxon>Tracheophyta</taxon>
        <taxon>Spermatophyta</taxon>
        <taxon>Magnoliopsida</taxon>
        <taxon>eudicotyledons</taxon>
        <taxon>Gunneridae</taxon>
        <taxon>Pentapetalae</taxon>
        <taxon>asterids</taxon>
        <taxon>campanulids</taxon>
        <taxon>Asterales</taxon>
        <taxon>Asteraceae</taxon>
        <taxon>Asteroideae</taxon>
        <taxon>Anthemideae</taxon>
        <taxon>Artemisiinae</taxon>
        <taxon>Artemisia</taxon>
    </lineage>
</organism>
<evidence type="ECO:0000313" key="8">
    <source>
        <dbReference type="Proteomes" id="UP000245207"/>
    </source>
</evidence>
<feature type="domain" description="SWIM-type" evidence="6">
    <location>
        <begin position="329"/>
        <end position="361"/>
    </location>
</feature>
<dbReference type="Pfam" id="PF04434">
    <property type="entry name" value="SWIM"/>
    <property type="match status" value="1"/>
</dbReference>
<evidence type="ECO:0000256" key="2">
    <source>
        <dbReference type="ARBA" id="ARBA00022771"/>
    </source>
</evidence>
<dbReference type="STRING" id="35608.A0A2U1PTQ4"/>
<dbReference type="InterPro" id="IPR001878">
    <property type="entry name" value="Znf_CCHC"/>
</dbReference>
<dbReference type="Proteomes" id="UP000245207">
    <property type="component" value="Unassembled WGS sequence"/>
</dbReference>